<dbReference type="SUPFAM" id="SSF53807">
    <property type="entry name" value="Helical backbone' metal receptor"/>
    <property type="match status" value="1"/>
</dbReference>
<keyword evidence="4" id="KW-0732">Signal</keyword>
<evidence type="ECO:0000256" key="1">
    <source>
        <dbReference type="ARBA" id="ARBA00004196"/>
    </source>
</evidence>
<evidence type="ECO:0000256" key="2">
    <source>
        <dbReference type="ARBA" id="ARBA00022448"/>
    </source>
</evidence>
<gene>
    <name evidence="5" type="ORF">NE398_18560</name>
</gene>
<organism evidence="5 6">
    <name type="scientific">Clostridium tertium</name>
    <dbReference type="NCBI Taxonomy" id="1559"/>
    <lineage>
        <taxon>Bacteria</taxon>
        <taxon>Bacillati</taxon>
        <taxon>Bacillota</taxon>
        <taxon>Clostridia</taxon>
        <taxon>Eubacteriales</taxon>
        <taxon>Clostridiaceae</taxon>
        <taxon>Clostridium</taxon>
    </lineage>
</organism>
<evidence type="ECO:0000256" key="3">
    <source>
        <dbReference type="ARBA" id="ARBA00022723"/>
    </source>
</evidence>
<dbReference type="GO" id="GO:0030313">
    <property type="term" value="C:cell envelope"/>
    <property type="evidence" value="ECO:0007669"/>
    <property type="project" value="UniProtKB-SubCell"/>
</dbReference>
<dbReference type="PANTHER" id="PTHR42953:SF1">
    <property type="entry name" value="METAL-BINDING PROTEIN HI_0362-RELATED"/>
    <property type="match status" value="1"/>
</dbReference>
<keyword evidence="2" id="KW-0813">Transport</keyword>
<dbReference type="InterPro" id="IPR050492">
    <property type="entry name" value="Bact_metal-bind_prot9"/>
</dbReference>
<keyword evidence="3" id="KW-0479">Metal-binding</keyword>
<sequence length="292" mass="34000">MKKLTYALVIFTSILFLGLTFSYNPLMANPTDEFDEEKETFLNILTVNKEQYKMTKALVGNKHNVEYLFSNESDMESFEVSDNVKSNILNMDLFIYNGLGYETWISDVIDSAKNSSIGIINMSRGIRSITRELSDENKENPYYLLGFNEYKIALYNIKTVLQERDIINRNYYEENYNTIIQDLDEFLTNSKEELKKHKDYLIVTDSDKFDYLFKDLGIQVKKIKNNEEIKNIANENKNSKIIFIHDNKLGNLDDLKNKIAISCDYIELNTEGDNNILKDNVTKIIDGIKNKN</sequence>
<dbReference type="Proteomes" id="UP001141183">
    <property type="component" value="Unassembled WGS sequence"/>
</dbReference>
<dbReference type="EMBL" id="JAMRYU010000024">
    <property type="protein sequence ID" value="MDC4242136.1"/>
    <property type="molecule type" value="Genomic_DNA"/>
</dbReference>
<reference evidence="5" key="1">
    <citation type="submission" date="2022-05" db="EMBL/GenBank/DDBJ databases">
        <title>Draft genome sequence of Clostridium tertium strain CP3 isolated from Peru.</title>
        <authorList>
            <person name="Hurtado R."/>
            <person name="Lima L."/>
            <person name="Sousa T."/>
            <person name="Jaiswal A.K."/>
            <person name="Tiwari S."/>
            <person name="Maturrano L."/>
            <person name="Brenig B."/>
            <person name="Azevedo V."/>
        </authorList>
    </citation>
    <scope>NUCLEOTIDE SEQUENCE</scope>
    <source>
        <strain evidence="5">CP3</strain>
    </source>
</reference>
<evidence type="ECO:0000313" key="5">
    <source>
        <dbReference type="EMBL" id="MDC4242136.1"/>
    </source>
</evidence>
<keyword evidence="6" id="KW-1185">Reference proteome</keyword>
<dbReference type="PANTHER" id="PTHR42953">
    <property type="entry name" value="HIGH-AFFINITY ZINC UPTAKE SYSTEM PROTEIN ZNUA-RELATED"/>
    <property type="match status" value="1"/>
</dbReference>
<name>A0A9X4B3X5_9CLOT</name>
<dbReference type="RefSeq" id="WP_008676652.1">
    <property type="nucleotide sequence ID" value="NZ_BAAACM010000014.1"/>
</dbReference>
<dbReference type="GO" id="GO:0046872">
    <property type="term" value="F:metal ion binding"/>
    <property type="evidence" value="ECO:0007669"/>
    <property type="project" value="UniProtKB-KW"/>
</dbReference>
<dbReference type="Pfam" id="PF01297">
    <property type="entry name" value="ZnuA"/>
    <property type="match status" value="1"/>
</dbReference>
<evidence type="ECO:0000313" key="6">
    <source>
        <dbReference type="Proteomes" id="UP001141183"/>
    </source>
</evidence>
<dbReference type="GO" id="GO:0030001">
    <property type="term" value="P:metal ion transport"/>
    <property type="evidence" value="ECO:0007669"/>
    <property type="project" value="InterPro"/>
</dbReference>
<accession>A0A9X4B3X5</accession>
<dbReference type="InterPro" id="IPR006127">
    <property type="entry name" value="ZnuA-like"/>
</dbReference>
<protein>
    <submittedName>
        <fullName evidence="5">Zinc ABC transporter substrate-binding protein</fullName>
    </submittedName>
</protein>
<dbReference type="AlphaFoldDB" id="A0A9X4B3X5"/>
<comment type="subcellular location">
    <subcellularLocation>
        <location evidence="1">Cell envelope</location>
    </subcellularLocation>
</comment>
<comment type="caution">
    <text evidence="5">The sequence shown here is derived from an EMBL/GenBank/DDBJ whole genome shotgun (WGS) entry which is preliminary data.</text>
</comment>
<evidence type="ECO:0000256" key="4">
    <source>
        <dbReference type="ARBA" id="ARBA00022729"/>
    </source>
</evidence>
<dbReference type="Gene3D" id="3.40.50.1980">
    <property type="entry name" value="Nitrogenase molybdenum iron protein domain"/>
    <property type="match status" value="1"/>
</dbReference>
<dbReference type="GeneID" id="93043658"/>
<proteinExistence type="predicted"/>